<proteinExistence type="predicted"/>
<gene>
    <name evidence="1" type="ORF">LZ24_00968</name>
</gene>
<accession>A0A562RZ29</accession>
<dbReference type="RefSeq" id="WP_144682893.1">
    <property type="nucleotide sequence ID" value="NZ_VLLC01000005.1"/>
</dbReference>
<protein>
    <submittedName>
        <fullName evidence="1">Uncharacterized protein</fullName>
    </submittedName>
</protein>
<evidence type="ECO:0000313" key="1">
    <source>
        <dbReference type="EMBL" id="TWI74365.1"/>
    </source>
</evidence>
<comment type="caution">
    <text evidence="1">The sequence shown here is derived from an EMBL/GenBank/DDBJ whole genome shotgun (WGS) entry which is preliminary data.</text>
</comment>
<dbReference type="EMBL" id="VLLC01000005">
    <property type="protein sequence ID" value="TWI74365.1"/>
    <property type="molecule type" value="Genomic_DNA"/>
</dbReference>
<dbReference type="AlphaFoldDB" id="A0A562RZ29"/>
<keyword evidence="2" id="KW-1185">Reference proteome</keyword>
<organism evidence="1 2">
    <name type="scientific">Desulfobotulus alkaliphilus</name>
    <dbReference type="NCBI Taxonomy" id="622671"/>
    <lineage>
        <taxon>Bacteria</taxon>
        <taxon>Pseudomonadati</taxon>
        <taxon>Thermodesulfobacteriota</taxon>
        <taxon>Desulfobacteria</taxon>
        <taxon>Desulfobacterales</taxon>
        <taxon>Desulfobacteraceae</taxon>
        <taxon>Desulfobotulus</taxon>
    </lineage>
</organism>
<dbReference type="Proteomes" id="UP000318307">
    <property type="component" value="Unassembled WGS sequence"/>
</dbReference>
<reference evidence="1 2" key="1">
    <citation type="submission" date="2019-07" db="EMBL/GenBank/DDBJ databases">
        <title>Genome sequencing of 100 strains of the haloalkaliphilic chemolithoautotrophic sulfur-oxidizing bacterium Thioalkalivibrio.</title>
        <authorList>
            <person name="Muyzer G."/>
        </authorList>
    </citation>
    <scope>NUCLEOTIDE SEQUENCE [LARGE SCALE GENOMIC DNA]</scope>
    <source>
        <strain evidence="1 2">ASO4-4</strain>
    </source>
</reference>
<evidence type="ECO:0000313" key="2">
    <source>
        <dbReference type="Proteomes" id="UP000318307"/>
    </source>
</evidence>
<sequence>MKTKKIFVDYTHPGDLVSQAQSIITLIEARAETKQDWIDSYTDIQAAFSTIKTLLELSESAMMHPE</sequence>
<name>A0A562RZ29_9BACT</name>